<dbReference type="OrthoDB" id="3910484at2759"/>
<organism evidence="3 4">
    <name type="scientific">Tothia fuscella</name>
    <dbReference type="NCBI Taxonomy" id="1048955"/>
    <lineage>
        <taxon>Eukaryota</taxon>
        <taxon>Fungi</taxon>
        <taxon>Dikarya</taxon>
        <taxon>Ascomycota</taxon>
        <taxon>Pezizomycotina</taxon>
        <taxon>Dothideomycetes</taxon>
        <taxon>Pleosporomycetidae</taxon>
        <taxon>Venturiales</taxon>
        <taxon>Cylindrosympodiaceae</taxon>
        <taxon>Tothia</taxon>
    </lineage>
</organism>
<protein>
    <submittedName>
        <fullName evidence="3">Uncharacterized protein</fullName>
    </submittedName>
</protein>
<evidence type="ECO:0000256" key="2">
    <source>
        <dbReference type="SAM" id="SignalP"/>
    </source>
</evidence>
<reference evidence="3" key="1">
    <citation type="journal article" date="2020" name="Stud. Mycol.">
        <title>101 Dothideomycetes genomes: a test case for predicting lifestyles and emergence of pathogens.</title>
        <authorList>
            <person name="Haridas S."/>
            <person name="Albert R."/>
            <person name="Binder M."/>
            <person name="Bloem J."/>
            <person name="Labutti K."/>
            <person name="Salamov A."/>
            <person name="Andreopoulos B."/>
            <person name="Baker S."/>
            <person name="Barry K."/>
            <person name="Bills G."/>
            <person name="Bluhm B."/>
            <person name="Cannon C."/>
            <person name="Castanera R."/>
            <person name="Culley D."/>
            <person name="Daum C."/>
            <person name="Ezra D."/>
            <person name="Gonzalez J."/>
            <person name="Henrissat B."/>
            <person name="Kuo A."/>
            <person name="Liang C."/>
            <person name="Lipzen A."/>
            <person name="Lutzoni F."/>
            <person name="Magnuson J."/>
            <person name="Mondo S."/>
            <person name="Nolan M."/>
            <person name="Ohm R."/>
            <person name="Pangilinan J."/>
            <person name="Park H.-J."/>
            <person name="Ramirez L."/>
            <person name="Alfaro M."/>
            <person name="Sun H."/>
            <person name="Tritt A."/>
            <person name="Yoshinaga Y."/>
            <person name="Zwiers L.-H."/>
            <person name="Turgeon B."/>
            <person name="Goodwin S."/>
            <person name="Spatafora J."/>
            <person name="Crous P."/>
            <person name="Grigoriev I."/>
        </authorList>
    </citation>
    <scope>NUCLEOTIDE SEQUENCE</scope>
    <source>
        <strain evidence="3">CBS 130266</strain>
    </source>
</reference>
<feature type="signal peptide" evidence="2">
    <location>
        <begin position="1"/>
        <end position="15"/>
    </location>
</feature>
<evidence type="ECO:0000313" key="3">
    <source>
        <dbReference type="EMBL" id="KAF2428623.1"/>
    </source>
</evidence>
<dbReference type="AlphaFoldDB" id="A0A9P4NNH5"/>
<proteinExistence type="predicted"/>
<sequence>MKFSTILLLPLAVSAAVPRPQGSRTTDQITPVRRAPPAATTTASNATSSSWLPSLAQVGDLIGSAYSTYSSLTENYNDITAKLSGMLPDLLYAGVNNVAWYMSWSAKPYRISKVSPVMDQKALKQVIQYGPFTLLGSKYNRTVSPIHMDDKADILMRTLKGIPANAALLSGRLDTVFEDGSKADVSKGIYIHHLLVADVGKTSAPFALCPGGHNQKGFVPWISSHIIEAIGAGLIQAGNDQVGNPTIYASPTGPMKSGFITGWDDTFFLEAEIVNYNPENTTIYLSLEAEYLPEVPADFLDASTLIFSATGCASPGYKPPGNNPKYNFTSDIFTMNRDGYLLNMRKYSKTLHLIQS</sequence>
<feature type="chain" id="PRO_5040267881" evidence="2">
    <location>
        <begin position="16"/>
        <end position="356"/>
    </location>
</feature>
<dbReference type="EMBL" id="MU007054">
    <property type="protein sequence ID" value="KAF2428623.1"/>
    <property type="molecule type" value="Genomic_DNA"/>
</dbReference>
<accession>A0A9P4NNH5</accession>
<feature type="region of interest" description="Disordered" evidence="1">
    <location>
        <begin position="19"/>
        <end position="45"/>
    </location>
</feature>
<name>A0A9P4NNH5_9PEZI</name>
<comment type="caution">
    <text evidence="3">The sequence shown here is derived from an EMBL/GenBank/DDBJ whole genome shotgun (WGS) entry which is preliminary data.</text>
</comment>
<evidence type="ECO:0000313" key="4">
    <source>
        <dbReference type="Proteomes" id="UP000800235"/>
    </source>
</evidence>
<evidence type="ECO:0000256" key="1">
    <source>
        <dbReference type="SAM" id="MobiDB-lite"/>
    </source>
</evidence>
<keyword evidence="2" id="KW-0732">Signal</keyword>
<gene>
    <name evidence="3" type="ORF">EJ08DRAFT_321921</name>
</gene>
<keyword evidence="4" id="KW-1185">Reference proteome</keyword>
<dbReference type="Proteomes" id="UP000800235">
    <property type="component" value="Unassembled WGS sequence"/>
</dbReference>